<feature type="compositionally biased region" description="Basic and acidic residues" evidence="1">
    <location>
        <begin position="1"/>
        <end position="10"/>
    </location>
</feature>
<evidence type="ECO:0000313" key="2">
    <source>
        <dbReference type="EMBL" id="OPB46035.1"/>
    </source>
</evidence>
<feature type="region of interest" description="Disordered" evidence="1">
    <location>
        <begin position="98"/>
        <end position="121"/>
    </location>
</feature>
<feature type="region of interest" description="Disordered" evidence="1">
    <location>
        <begin position="1"/>
        <end position="76"/>
    </location>
</feature>
<feature type="compositionally biased region" description="Basic residues" evidence="1">
    <location>
        <begin position="11"/>
        <end position="26"/>
    </location>
</feature>
<name>A0A1T3CYH4_9HYPO</name>
<feature type="compositionally biased region" description="Pro residues" evidence="1">
    <location>
        <begin position="111"/>
        <end position="121"/>
    </location>
</feature>
<sequence length="121" mass="13777">MPECPNFERKIHQKITARALSTKRQKQVATMDSNTEKSDEKKSDDRSSWVGVVEESRQSDKREQPWKEDMEHDTRPRRYLTVDEVIVASQSGSTAVEIAAVQSRASEPSTPRRPNPPIPTT</sequence>
<gene>
    <name evidence="2" type="ORF">A0O28_0061550</name>
</gene>
<protein>
    <submittedName>
        <fullName evidence="2">Uncharacterized protein</fullName>
    </submittedName>
</protein>
<keyword evidence="3" id="KW-1185">Reference proteome</keyword>
<dbReference type="OrthoDB" id="10452405at2759"/>
<reference evidence="2 3" key="1">
    <citation type="submission" date="2016-04" db="EMBL/GenBank/DDBJ databases">
        <title>Multiple horizontal gene transfer events from other fungi enriched the ability of the initially mycotrophic fungus Trichoderma (Ascomycota) to feed on dead plant biomass.</title>
        <authorList>
            <person name="Atanasova L."/>
            <person name="Chenthamara K."/>
            <person name="Zhang J."/>
            <person name="Grujic M."/>
            <person name="Henrissat B."/>
            <person name="Kuo A."/>
            <person name="Aertz A."/>
            <person name="Salamov A."/>
            <person name="Lipzen A."/>
            <person name="Labutti K."/>
            <person name="Barry K."/>
            <person name="Miao Y."/>
            <person name="Rahimi M.J."/>
            <person name="Shen Q."/>
            <person name="Grigoriev I.V."/>
            <person name="Kubicek C.P."/>
            <person name="Druzhinina I.S."/>
        </authorList>
    </citation>
    <scope>NUCLEOTIDE SEQUENCE [LARGE SCALE GENOMIC DNA]</scope>
    <source>
        <strain evidence="2 3">NJAU 4742</strain>
    </source>
</reference>
<dbReference type="AlphaFoldDB" id="A0A1T3CYH4"/>
<evidence type="ECO:0000313" key="3">
    <source>
        <dbReference type="Proteomes" id="UP000191004"/>
    </source>
</evidence>
<comment type="caution">
    <text evidence="2">The sequence shown here is derived from an EMBL/GenBank/DDBJ whole genome shotgun (WGS) entry which is preliminary data.</text>
</comment>
<feature type="compositionally biased region" description="Basic and acidic residues" evidence="1">
    <location>
        <begin position="54"/>
        <end position="76"/>
    </location>
</feature>
<accession>A0A1T3CYH4</accession>
<feature type="compositionally biased region" description="Basic and acidic residues" evidence="1">
    <location>
        <begin position="34"/>
        <end position="47"/>
    </location>
</feature>
<dbReference type="Proteomes" id="UP000191004">
    <property type="component" value="Unassembled WGS sequence"/>
</dbReference>
<dbReference type="EMBL" id="LVVK01000003">
    <property type="protein sequence ID" value="OPB46035.1"/>
    <property type="molecule type" value="Genomic_DNA"/>
</dbReference>
<organism evidence="2 3">
    <name type="scientific">Trichoderma guizhouense</name>
    <dbReference type="NCBI Taxonomy" id="1491466"/>
    <lineage>
        <taxon>Eukaryota</taxon>
        <taxon>Fungi</taxon>
        <taxon>Dikarya</taxon>
        <taxon>Ascomycota</taxon>
        <taxon>Pezizomycotina</taxon>
        <taxon>Sordariomycetes</taxon>
        <taxon>Hypocreomycetidae</taxon>
        <taxon>Hypocreales</taxon>
        <taxon>Hypocreaceae</taxon>
        <taxon>Trichoderma</taxon>
    </lineage>
</organism>
<proteinExistence type="predicted"/>
<evidence type="ECO:0000256" key="1">
    <source>
        <dbReference type="SAM" id="MobiDB-lite"/>
    </source>
</evidence>